<dbReference type="FunCoup" id="A0LG87">
    <property type="interactions" value="157"/>
</dbReference>
<dbReference type="Gene3D" id="3.60.21.10">
    <property type="match status" value="1"/>
</dbReference>
<evidence type="ECO:0000313" key="8">
    <source>
        <dbReference type="EMBL" id="ABK16439.1"/>
    </source>
</evidence>
<dbReference type="Pfam" id="PF00149">
    <property type="entry name" value="Metallophos"/>
    <property type="match status" value="1"/>
</dbReference>
<dbReference type="InterPro" id="IPR006179">
    <property type="entry name" value="5_nucleotidase/apyrase"/>
</dbReference>
<keyword evidence="5" id="KW-0378">Hydrolase</keyword>
<dbReference type="AlphaFoldDB" id="A0LG87"/>
<dbReference type="RefSeq" id="WP_011697612.1">
    <property type="nucleotide sequence ID" value="NC_008554.1"/>
</dbReference>
<feature type="chain" id="PRO_5005120881" evidence="5">
    <location>
        <begin position="24"/>
        <end position="508"/>
    </location>
</feature>
<dbReference type="GO" id="GO:0009166">
    <property type="term" value="P:nucleotide catabolic process"/>
    <property type="evidence" value="ECO:0007669"/>
    <property type="project" value="InterPro"/>
</dbReference>
<evidence type="ECO:0000256" key="5">
    <source>
        <dbReference type="RuleBase" id="RU362119"/>
    </source>
</evidence>
<dbReference type="GO" id="GO:0005576">
    <property type="term" value="C:extracellular region"/>
    <property type="evidence" value="ECO:0007669"/>
    <property type="project" value="UniProtKB-SubCell"/>
</dbReference>
<sequence precursor="true">MKKHIASVLCVLLILVLAPFAAASGGPPVRELTVLHVNDFHGRLMPFLEKSLDSATAIGGAAYLAEMIRRERDTAGPQSTFLLSAGDMFQGMAISNVFKGRPVIEFMNAVGFEAMTVGNHEFDWGRDTLNTLIASAAFPFLAANVTDTDGTPLRGTRPYILLDKSGVKVAVIGITTVETPYSTNPTNVAGLVFRKPEKVLPGLIRKVRRQGAKLVIVLSHQGLDADKRLAGCVRGIDVIVGGHSHTAVTVPVKVRNTIIVQAGSYGMYLGVLHLKIDPTTGRVLHAAGDDELRLVSAGPDDPYDRTVAGMVNQYGELIGKEFSVVVGRTLTDLERSPDKESNVGDLIADAMRESTGVAVAFHNSGGIRANIPKGDIRVEQIYAVLPFDNALTVMDLTGRQIREILEFSAGWRKDVLQVSGLRVVYDPSRPAGSRAVRVTVGESPLDDRKTYRIVTNDFLAAGGDRFETFKHGKNITFGDNLRDVLVEYLKKHSPVAPAVQDRTTFVNR</sequence>
<dbReference type="Pfam" id="PF02872">
    <property type="entry name" value="5_nucleotid_C"/>
    <property type="match status" value="1"/>
</dbReference>
<gene>
    <name evidence="8" type="ordered locus">Sfum_0741</name>
</gene>
<dbReference type="GO" id="GO:0000166">
    <property type="term" value="F:nucleotide binding"/>
    <property type="evidence" value="ECO:0007669"/>
    <property type="project" value="UniProtKB-KW"/>
</dbReference>
<keyword evidence="5" id="KW-0547">Nucleotide-binding</keyword>
<protein>
    <submittedName>
        <fullName evidence="8">5'-Nucleotidase domain protein</fullName>
    </submittedName>
</protein>
<keyword evidence="4 5" id="KW-0732">Signal</keyword>
<dbReference type="Gene3D" id="3.90.780.10">
    <property type="entry name" value="5'-Nucleotidase, C-terminal domain"/>
    <property type="match status" value="1"/>
</dbReference>
<dbReference type="PRINTS" id="PR01607">
    <property type="entry name" value="APYRASEFAMLY"/>
</dbReference>
<keyword evidence="9" id="KW-1185">Reference proteome</keyword>
<reference evidence="8 9" key="1">
    <citation type="submission" date="2006-10" db="EMBL/GenBank/DDBJ databases">
        <title>Complete sequence of Syntrophobacter fumaroxidans MPOB.</title>
        <authorList>
            <consortium name="US DOE Joint Genome Institute"/>
            <person name="Copeland A."/>
            <person name="Lucas S."/>
            <person name="Lapidus A."/>
            <person name="Barry K."/>
            <person name="Detter J.C."/>
            <person name="Glavina del Rio T."/>
            <person name="Hammon N."/>
            <person name="Israni S."/>
            <person name="Pitluck S."/>
            <person name="Goltsman E.G."/>
            <person name="Martinez M."/>
            <person name="Schmutz J."/>
            <person name="Larimer F."/>
            <person name="Land M."/>
            <person name="Hauser L."/>
            <person name="Kyrpides N."/>
            <person name="Kim E."/>
            <person name="Boone D.R."/>
            <person name="Brockman F."/>
            <person name="Culley D."/>
            <person name="Ferry J."/>
            <person name="Gunsalus R."/>
            <person name="McInerney M.J."/>
            <person name="Morrison M."/>
            <person name="Plugge C."/>
            <person name="Rohlin L."/>
            <person name="Scholten J."/>
            <person name="Sieber J."/>
            <person name="Stams A.J.M."/>
            <person name="Worm P."/>
            <person name="Henstra A.M."/>
            <person name="Richardson P."/>
        </authorList>
    </citation>
    <scope>NUCLEOTIDE SEQUENCE [LARGE SCALE GENOMIC DNA]</scope>
    <source>
        <strain evidence="9">DSM 10017 / MPOB</strain>
    </source>
</reference>
<dbReference type="PROSITE" id="PS00786">
    <property type="entry name" value="5_NUCLEOTIDASE_2"/>
    <property type="match status" value="1"/>
</dbReference>
<dbReference type="KEGG" id="sfu:Sfum_0741"/>
<organism evidence="8 9">
    <name type="scientific">Syntrophobacter fumaroxidans (strain DSM 10017 / MPOB)</name>
    <dbReference type="NCBI Taxonomy" id="335543"/>
    <lineage>
        <taxon>Bacteria</taxon>
        <taxon>Pseudomonadati</taxon>
        <taxon>Thermodesulfobacteriota</taxon>
        <taxon>Syntrophobacteria</taxon>
        <taxon>Syntrophobacterales</taxon>
        <taxon>Syntrophobacteraceae</taxon>
        <taxon>Syntrophobacter</taxon>
    </lineage>
</organism>
<keyword evidence="3" id="KW-0964">Secreted</keyword>
<dbReference type="InterPro" id="IPR008334">
    <property type="entry name" value="5'-Nucleotdase_C"/>
</dbReference>
<evidence type="ECO:0000256" key="1">
    <source>
        <dbReference type="ARBA" id="ARBA00004613"/>
    </source>
</evidence>
<dbReference type="SUPFAM" id="SSF55816">
    <property type="entry name" value="5'-nucleotidase (syn. UDP-sugar hydrolase), C-terminal domain"/>
    <property type="match status" value="1"/>
</dbReference>
<evidence type="ECO:0000259" key="6">
    <source>
        <dbReference type="Pfam" id="PF00149"/>
    </source>
</evidence>
<feature type="signal peptide" evidence="5">
    <location>
        <begin position="1"/>
        <end position="23"/>
    </location>
</feature>
<dbReference type="Proteomes" id="UP000001784">
    <property type="component" value="Chromosome"/>
</dbReference>
<dbReference type="HOGENOM" id="CLU_005854_7_3_7"/>
<accession>A0LG87</accession>
<dbReference type="OrthoDB" id="9803927at2"/>
<dbReference type="eggNOG" id="COG0737">
    <property type="taxonomic scope" value="Bacteria"/>
</dbReference>
<evidence type="ECO:0000313" key="9">
    <source>
        <dbReference type="Proteomes" id="UP000001784"/>
    </source>
</evidence>
<dbReference type="PANTHER" id="PTHR11575">
    <property type="entry name" value="5'-NUCLEOTIDASE-RELATED"/>
    <property type="match status" value="1"/>
</dbReference>
<evidence type="ECO:0000256" key="4">
    <source>
        <dbReference type="ARBA" id="ARBA00022729"/>
    </source>
</evidence>
<comment type="subcellular location">
    <subcellularLocation>
        <location evidence="1">Secreted</location>
    </subcellularLocation>
</comment>
<dbReference type="InterPro" id="IPR036907">
    <property type="entry name" value="5'-Nucleotdase_C_sf"/>
</dbReference>
<dbReference type="GO" id="GO:0030288">
    <property type="term" value="C:outer membrane-bounded periplasmic space"/>
    <property type="evidence" value="ECO:0007669"/>
    <property type="project" value="TreeGrafter"/>
</dbReference>
<dbReference type="InterPro" id="IPR006146">
    <property type="entry name" value="5'-Nucleotdase_CS"/>
</dbReference>
<dbReference type="GO" id="GO:0046872">
    <property type="term" value="F:metal ion binding"/>
    <property type="evidence" value="ECO:0007669"/>
    <property type="project" value="InterPro"/>
</dbReference>
<dbReference type="InParanoid" id="A0LG87"/>
<feature type="domain" description="Calcineurin-like phosphoesterase" evidence="6">
    <location>
        <begin position="33"/>
        <end position="246"/>
    </location>
</feature>
<feature type="domain" description="5'-Nucleotidase C-terminal" evidence="7">
    <location>
        <begin position="327"/>
        <end position="471"/>
    </location>
</feature>
<dbReference type="STRING" id="335543.Sfum_0741"/>
<dbReference type="GO" id="GO:0008768">
    <property type="term" value="F:UDP-sugar diphosphatase activity"/>
    <property type="evidence" value="ECO:0007669"/>
    <property type="project" value="TreeGrafter"/>
</dbReference>
<comment type="similarity">
    <text evidence="2 5">Belongs to the 5'-nucleotidase family.</text>
</comment>
<evidence type="ECO:0000259" key="7">
    <source>
        <dbReference type="Pfam" id="PF02872"/>
    </source>
</evidence>
<dbReference type="FunFam" id="3.90.780.10:FF:000004">
    <property type="entry name" value="UDP-sugar hydrolase, putative"/>
    <property type="match status" value="1"/>
</dbReference>
<dbReference type="CDD" id="cd00845">
    <property type="entry name" value="MPP_UshA_N_like"/>
    <property type="match status" value="1"/>
</dbReference>
<name>A0LG87_SYNFM</name>
<evidence type="ECO:0000256" key="2">
    <source>
        <dbReference type="ARBA" id="ARBA00006654"/>
    </source>
</evidence>
<dbReference type="InterPro" id="IPR029052">
    <property type="entry name" value="Metallo-depent_PP-like"/>
</dbReference>
<dbReference type="InterPro" id="IPR004843">
    <property type="entry name" value="Calcineurin-like_PHP"/>
</dbReference>
<proteinExistence type="inferred from homology"/>
<dbReference type="GO" id="GO:0008253">
    <property type="term" value="F:5'-nucleotidase activity"/>
    <property type="evidence" value="ECO:0007669"/>
    <property type="project" value="TreeGrafter"/>
</dbReference>
<evidence type="ECO:0000256" key="3">
    <source>
        <dbReference type="ARBA" id="ARBA00022525"/>
    </source>
</evidence>
<dbReference type="PANTHER" id="PTHR11575:SF24">
    <property type="entry name" value="5'-NUCLEOTIDASE"/>
    <property type="match status" value="1"/>
</dbReference>
<dbReference type="EMBL" id="CP000478">
    <property type="protein sequence ID" value="ABK16439.1"/>
    <property type="molecule type" value="Genomic_DNA"/>
</dbReference>
<dbReference type="SUPFAM" id="SSF56300">
    <property type="entry name" value="Metallo-dependent phosphatases"/>
    <property type="match status" value="1"/>
</dbReference>